<keyword evidence="4 8" id="KW-0812">Transmembrane</keyword>
<sequence>MSRHIDLTQSVQSSSERNFTYSKAFPLVSFCKLHYGLYWKWFYNVDRNSTSVRLFVIGTIWICNFFIATITDDALLKLFKFSFLWGIFSTVFILIFLLFSTNYTTEAFYDLMNIKNFFHVNSFNLVADPFGIGLIGVYDFGTMSPYTMVDNAILMFTIIFICTAFVRSLIVRVLYLAITNCVKIPMVDSPHYLLFSILPLSSEFMDAHKIFVLYVYSYLSAALVACLAMFTATLSRLLHSEYRSVKNVYIVGLLCFLGFTLTTPLTVLTSNKMMVMVYGLNTCTLCLGALKVAIVMWIYGVKRFSTDIHFWLGFKPTPFWKYIWMALPVFISVLGCKKFIEVINLNDTDGRTASLSWIALTFIIVMIFQAKVVIKHVLKNNIVGVLKSDFKYGPPDIDDRKRRRNFDDIVQSRQCKHDCLVLDEIYECNHLPLIFRSKTGAPSSESSLANIYVESLTKKHSSVLDVSMLHMN</sequence>
<accession>A0A8J9U8X5</accession>
<dbReference type="AlphaFoldDB" id="A0A8J9U8X5"/>
<evidence type="ECO:0000256" key="7">
    <source>
        <dbReference type="ARBA" id="ARBA00023136"/>
    </source>
</evidence>
<dbReference type="GO" id="GO:0016020">
    <property type="term" value="C:membrane"/>
    <property type="evidence" value="ECO:0007669"/>
    <property type="project" value="UniProtKB-SubCell"/>
</dbReference>
<comment type="subcellular location">
    <subcellularLocation>
        <location evidence="1">Membrane</location>
        <topology evidence="1">Multi-pass membrane protein</topology>
    </subcellularLocation>
</comment>
<dbReference type="PROSITE" id="PS50267">
    <property type="entry name" value="NA_NEUROTRAN_SYMP_3"/>
    <property type="match status" value="1"/>
</dbReference>
<feature type="transmembrane region" description="Helical" evidence="8">
    <location>
        <begin position="322"/>
        <end position="340"/>
    </location>
</feature>
<evidence type="ECO:0000256" key="1">
    <source>
        <dbReference type="ARBA" id="ARBA00004141"/>
    </source>
</evidence>
<proteinExistence type="inferred from homology"/>
<evidence type="ECO:0000256" key="5">
    <source>
        <dbReference type="ARBA" id="ARBA00022847"/>
    </source>
</evidence>
<keyword evidence="5" id="KW-0769">Symport</keyword>
<evidence type="ECO:0000256" key="4">
    <source>
        <dbReference type="ARBA" id="ARBA00022692"/>
    </source>
</evidence>
<feature type="transmembrane region" description="Helical" evidence="8">
    <location>
        <begin position="352"/>
        <end position="374"/>
    </location>
</feature>
<name>A0A8J9U8X5_9NEOP</name>
<evidence type="ECO:0000256" key="8">
    <source>
        <dbReference type="SAM" id="Phobius"/>
    </source>
</evidence>
<evidence type="ECO:0000256" key="6">
    <source>
        <dbReference type="ARBA" id="ARBA00022989"/>
    </source>
</evidence>
<feature type="transmembrane region" description="Helical" evidence="8">
    <location>
        <begin position="123"/>
        <end position="141"/>
    </location>
</feature>
<dbReference type="OrthoDB" id="7427406at2759"/>
<dbReference type="InterPro" id="IPR037272">
    <property type="entry name" value="SNS_sf"/>
</dbReference>
<protein>
    <submittedName>
        <fullName evidence="9">Uncharacterized protein</fullName>
    </submittedName>
</protein>
<dbReference type="Proteomes" id="UP000838878">
    <property type="component" value="Chromosome 11"/>
</dbReference>
<organism evidence="9 10">
    <name type="scientific">Brenthis ino</name>
    <name type="common">lesser marbled fritillary</name>
    <dbReference type="NCBI Taxonomy" id="405034"/>
    <lineage>
        <taxon>Eukaryota</taxon>
        <taxon>Metazoa</taxon>
        <taxon>Ecdysozoa</taxon>
        <taxon>Arthropoda</taxon>
        <taxon>Hexapoda</taxon>
        <taxon>Insecta</taxon>
        <taxon>Pterygota</taxon>
        <taxon>Neoptera</taxon>
        <taxon>Endopterygota</taxon>
        <taxon>Lepidoptera</taxon>
        <taxon>Glossata</taxon>
        <taxon>Ditrysia</taxon>
        <taxon>Papilionoidea</taxon>
        <taxon>Nymphalidae</taxon>
        <taxon>Heliconiinae</taxon>
        <taxon>Argynnini</taxon>
        <taxon>Brenthis</taxon>
    </lineage>
</organism>
<feature type="transmembrane region" description="Helical" evidence="8">
    <location>
        <begin position="247"/>
        <end position="269"/>
    </location>
</feature>
<keyword evidence="10" id="KW-1185">Reference proteome</keyword>
<keyword evidence="6 8" id="KW-1133">Transmembrane helix</keyword>
<feature type="non-terminal residue" evidence="9">
    <location>
        <position position="472"/>
    </location>
</feature>
<feature type="transmembrane region" description="Helical" evidence="8">
    <location>
        <begin position="51"/>
        <end position="71"/>
    </location>
</feature>
<comment type="similarity">
    <text evidence="2">Belongs to the sodium:neurotransmitter symporter (SNF) (TC 2.A.22) family.</text>
</comment>
<feature type="transmembrane region" description="Helical" evidence="8">
    <location>
        <begin position="83"/>
        <end position="103"/>
    </location>
</feature>
<reference evidence="9" key="1">
    <citation type="submission" date="2021-12" db="EMBL/GenBank/DDBJ databases">
        <authorList>
            <person name="Martin H S."/>
        </authorList>
    </citation>
    <scope>NUCLEOTIDE SEQUENCE</scope>
</reference>
<keyword evidence="3" id="KW-0813">Transport</keyword>
<feature type="transmembrane region" description="Helical" evidence="8">
    <location>
        <begin position="153"/>
        <end position="178"/>
    </location>
</feature>
<feature type="transmembrane region" description="Helical" evidence="8">
    <location>
        <begin position="275"/>
        <end position="301"/>
    </location>
</feature>
<evidence type="ECO:0000256" key="3">
    <source>
        <dbReference type="ARBA" id="ARBA00022448"/>
    </source>
</evidence>
<feature type="transmembrane region" description="Helical" evidence="8">
    <location>
        <begin position="211"/>
        <end position="235"/>
    </location>
</feature>
<gene>
    <name evidence="9" type="ORF">BINO364_LOCUS2862</name>
</gene>
<dbReference type="GO" id="GO:0015293">
    <property type="term" value="F:symporter activity"/>
    <property type="evidence" value="ECO:0007669"/>
    <property type="project" value="UniProtKB-KW"/>
</dbReference>
<dbReference type="SUPFAM" id="SSF161070">
    <property type="entry name" value="SNF-like"/>
    <property type="match status" value="1"/>
</dbReference>
<keyword evidence="7 8" id="KW-0472">Membrane</keyword>
<evidence type="ECO:0000313" key="10">
    <source>
        <dbReference type="Proteomes" id="UP000838878"/>
    </source>
</evidence>
<dbReference type="InterPro" id="IPR000175">
    <property type="entry name" value="Na/ntran_symport"/>
</dbReference>
<evidence type="ECO:0000313" key="9">
    <source>
        <dbReference type="EMBL" id="CAH0716016.1"/>
    </source>
</evidence>
<evidence type="ECO:0000256" key="2">
    <source>
        <dbReference type="ARBA" id="ARBA00006459"/>
    </source>
</evidence>
<dbReference type="EMBL" id="OV170231">
    <property type="protein sequence ID" value="CAH0716016.1"/>
    <property type="molecule type" value="Genomic_DNA"/>
</dbReference>